<evidence type="ECO:0000256" key="7">
    <source>
        <dbReference type="PIRSR" id="PIRSR600821-52"/>
    </source>
</evidence>
<dbReference type="Proteomes" id="UP000199031">
    <property type="component" value="Unassembled WGS sequence"/>
</dbReference>
<dbReference type="NCBIfam" id="NF008897">
    <property type="entry name" value="PRK11930.1"/>
    <property type="match status" value="1"/>
</dbReference>
<dbReference type="STRING" id="1465490.SAMN05444277_103208"/>
<comment type="similarity">
    <text evidence="5">Belongs to the alanine racemase family.</text>
</comment>
<dbReference type="SUPFAM" id="SSF50621">
    <property type="entry name" value="Alanine racemase C-terminal domain-like"/>
    <property type="match status" value="1"/>
</dbReference>
<dbReference type="EC" id="5.1.1.1" evidence="5"/>
<dbReference type="PRINTS" id="PR00992">
    <property type="entry name" value="ALARACEMASE"/>
</dbReference>
<keyword evidence="10" id="KW-1185">Reference proteome</keyword>
<evidence type="ECO:0000256" key="2">
    <source>
        <dbReference type="ARBA" id="ARBA00001933"/>
    </source>
</evidence>
<dbReference type="Gene3D" id="3.40.1390.10">
    <property type="entry name" value="MurE/MurF, N-terminal domain"/>
    <property type="match status" value="1"/>
</dbReference>
<comment type="function">
    <text evidence="5">Catalyzes the interconversion of L-alanine and D-alanine. May also act on other amino acids.</text>
</comment>
<dbReference type="PANTHER" id="PTHR30511:SF0">
    <property type="entry name" value="ALANINE RACEMASE, CATABOLIC-RELATED"/>
    <property type="match status" value="1"/>
</dbReference>
<dbReference type="GO" id="GO:0005524">
    <property type="term" value="F:ATP binding"/>
    <property type="evidence" value="ECO:0007669"/>
    <property type="project" value="InterPro"/>
</dbReference>
<evidence type="ECO:0000256" key="5">
    <source>
        <dbReference type="HAMAP-Rule" id="MF_01201"/>
    </source>
</evidence>
<dbReference type="InterPro" id="IPR011079">
    <property type="entry name" value="Ala_racemase_C"/>
</dbReference>
<feature type="binding site" evidence="5 7">
    <location>
        <position position="585"/>
    </location>
    <ligand>
        <name>substrate</name>
    </ligand>
</feature>
<dbReference type="GO" id="GO:0030170">
    <property type="term" value="F:pyridoxal phosphate binding"/>
    <property type="evidence" value="ECO:0007669"/>
    <property type="project" value="UniProtKB-UniRule"/>
</dbReference>
<gene>
    <name evidence="9" type="ORF">SAMN05444277_103208</name>
</gene>
<keyword evidence="3 5" id="KW-0663">Pyridoxal phosphate</keyword>
<dbReference type="NCBIfam" id="TIGR00492">
    <property type="entry name" value="alr"/>
    <property type="match status" value="1"/>
</dbReference>
<dbReference type="Gene3D" id="2.40.37.10">
    <property type="entry name" value="Lyase, Ornithine Decarboxylase, Chain A, domain 1"/>
    <property type="match status" value="1"/>
</dbReference>
<dbReference type="Pfam" id="PF08245">
    <property type="entry name" value="Mur_ligase_M"/>
    <property type="match status" value="1"/>
</dbReference>
<dbReference type="InterPro" id="IPR000821">
    <property type="entry name" value="Ala_racemase"/>
</dbReference>
<dbReference type="InterPro" id="IPR001608">
    <property type="entry name" value="Ala_racemase_N"/>
</dbReference>
<feature type="binding site" evidence="5 7">
    <location>
        <position position="762"/>
    </location>
    <ligand>
        <name>substrate</name>
    </ligand>
</feature>
<dbReference type="SUPFAM" id="SSF53623">
    <property type="entry name" value="MurD-like peptide ligases, catalytic domain"/>
    <property type="match status" value="1"/>
</dbReference>
<dbReference type="SMART" id="SM01005">
    <property type="entry name" value="Ala_racemase_C"/>
    <property type="match status" value="1"/>
</dbReference>
<dbReference type="SUPFAM" id="SSF51419">
    <property type="entry name" value="PLP-binding barrel"/>
    <property type="match status" value="1"/>
</dbReference>
<dbReference type="GO" id="GO:0016881">
    <property type="term" value="F:acid-amino acid ligase activity"/>
    <property type="evidence" value="ECO:0007669"/>
    <property type="project" value="InterPro"/>
</dbReference>
<dbReference type="InterPro" id="IPR013221">
    <property type="entry name" value="Mur_ligase_cen"/>
</dbReference>
<feature type="modified residue" description="N6-(pyridoxal phosphate)lysine" evidence="5 6">
    <location>
        <position position="487"/>
    </location>
</feature>
<proteinExistence type="inferred from homology"/>
<dbReference type="InterPro" id="IPR036565">
    <property type="entry name" value="Mur-like_cat_sf"/>
</dbReference>
<protein>
    <recommendedName>
        <fullName evidence="5">Alanine racemase</fullName>
        <ecNumber evidence="5">5.1.1.1</ecNumber>
    </recommendedName>
</protein>
<dbReference type="InterPro" id="IPR029066">
    <property type="entry name" value="PLP-binding_barrel"/>
</dbReference>
<dbReference type="AlphaFoldDB" id="A0A1I5UDF0"/>
<name>A0A1I5UDF0_9BACT</name>
<accession>A0A1I5UDF0</accession>
<dbReference type="HAMAP" id="MF_01201">
    <property type="entry name" value="Ala_racemase"/>
    <property type="match status" value="1"/>
</dbReference>
<sequence length="819" mass="91532">MYTINKIASVLNADAKIAAGDYVIEQLLTDSRRLIFPSTTLFFALATARRDAHNFIGEMYERGVRSFVVHPHFDTAAFANANFIFAADTLAALQTLAAYHRKQFHYPVIAITGSNGKTIVKEWLYQLLSPEYNIVRSPRSYNSQLGVALSVWQMNAENNLAIFEAGISMSGEMEKLENIIQPTTGILTNIGSAHHENFVSEAQKTEEKCKLFKHCNTVIANGDNNFIVDAIHQNSKANIITWGDNESNAVQIFSRKKNEENVVIELKYSNTVYQFNIPFADDASVQNVETCIAVLLNLNIPAEIINDRLQALQPVDMRLQLTPAINNCALINDSYSFDTASFAVALDFMQQQNQFTHKTVILSDVPGASKGAYAEIIFVLKARNISSTIVIGEQWKAYFPFLKEAIENVYHYNSTNEFLSQFSTSFFRNQVILLKGARRFGFENIAAMLQQKVHRTVMEISLTAVIHNVNEYRKMLNPGVKIMAMVKASGYGSGSAEIANVLQYHKVDYLAVAYPDEGVELRRANIRLPIMIMNIDEEAFEQVVQYNLEPEIYSVGILKKFDAFLNRQGLQYYPVHIKINTGMHRLGFGEDEIDILIEILKTNNRLVVKSVFSHLVASEDAAEDAYSFLQAEKLEKICSKLQAALNYSFIKHISNSAASIRLPQLQFDMIRLGIGLYGIDNTSNHQLSLQPAVTLKTTVAQLRKVKAGDTVGYNRRGKINVDSIIATLRIGYADGFRRALSNGVGKVFIKGKCAPVVGSVAMDMTMVDVTGINDVEEGDEVEIFGNNISISEVAKSCHTIPYEILTGISSRVKRIYIEE</sequence>
<dbReference type="UniPathway" id="UPA00042">
    <property type="reaction ID" value="UER00497"/>
</dbReference>
<dbReference type="GO" id="GO:0030632">
    <property type="term" value="P:D-alanine biosynthetic process"/>
    <property type="evidence" value="ECO:0007669"/>
    <property type="project" value="UniProtKB-UniRule"/>
</dbReference>
<comment type="catalytic activity">
    <reaction evidence="1 5">
        <text>L-alanine = D-alanine</text>
        <dbReference type="Rhea" id="RHEA:20249"/>
        <dbReference type="ChEBI" id="CHEBI:57416"/>
        <dbReference type="ChEBI" id="CHEBI:57972"/>
        <dbReference type="EC" id="5.1.1.1"/>
    </reaction>
</comment>
<evidence type="ECO:0000256" key="1">
    <source>
        <dbReference type="ARBA" id="ARBA00000316"/>
    </source>
</evidence>
<dbReference type="SUPFAM" id="SSF63418">
    <property type="entry name" value="MurE/MurF N-terminal domain"/>
    <property type="match status" value="1"/>
</dbReference>
<evidence type="ECO:0000256" key="4">
    <source>
        <dbReference type="ARBA" id="ARBA00023235"/>
    </source>
</evidence>
<dbReference type="CDD" id="cd00430">
    <property type="entry name" value="PLPDE_III_AR"/>
    <property type="match status" value="1"/>
</dbReference>
<comment type="cofactor">
    <cofactor evidence="2 5 6">
        <name>pyridoxal 5'-phosphate</name>
        <dbReference type="ChEBI" id="CHEBI:597326"/>
    </cofactor>
</comment>
<feature type="domain" description="Alanine racemase C-terminal" evidence="8">
    <location>
        <begin position="692"/>
        <end position="817"/>
    </location>
</feature>
<evidence type="ECO:0000259" key="8">
    <source>
        <dbReference type="SMART" id="SM01005"/>
    </source>
</evidence>
<evidence type="ECO:0000313" key="9">
    <source>
        <dbReference type="EMBL" id="SFP93047.1"/>
    </source>
</evidence>
<evidence type="ECO:0000256" key="3">
    <source>
        <dbReference type="ARBA" id="ARBA00022898"/>
    </source>
</evidence>
<evidence type="ECO:0000313" key="10">
    <source>
        <dbReference type="Proteomes" id="UP000199031"/>
    </source>
</evidence>
<dbReference type="PANTHER" id="PTHR30511">
    <property type="entry name" value="ALANINE RACEMASE"/>
    <property type="match status" value="1"/>
</dbReference>
<dbReference type="FunFam" id="3.20.20.10:FF:000002">
    <property type="entry name" value="Alanine racemase"/>
    <property type="match status" value="1"/>
</dbReference>
<dbReference type="GO" id="GO:0005829">
    <property type="term" value="C:cytosol"/>
    <property type="evidence" value="ECO:0007669"/>
    <property type="project" value="TreeGrafter"/>
</dbReference>
<evidence type="ECO:0000256" key="6">
    <source>
        <dbReference type="PIRSR" id="PIRSR600821-50"/>
    </source>
</evidence>
<dbReference type="RefSeq" id="WP_090656828.1">
    <property type="nucleotide sequence ID" value="NZ_FOXQ01000003.1"/>
</dbReference>
<dbReference type="SUPFAM" id="SSF53244">
    <property type="entry name" value="MurD-like peptide ligases, peptide-binding domain"/>
    <property type="match status" value="1"/>
</dbReference>
<reference evidence="9 10" key="1">
    <citation type="submission" date="2016-10" db="EMBL/GenBank/DDBJ databases">
        <authorList>
            <person name="de Groot N.N."/>
        </authorList>
    </citation>
    <scope>NUCLEOTIDE SEQUENCE [LARGE SCALE GENOMIC DNA]</scope>
    <source>
        <strain evidence="9 10">DSM 28286</strain>
    </source>
</reference>
<dbReference type="EMBL" id="FOXQ01000003">
    <property type="protein sequence ID" value="SFP93047.1"/>
    <property type="molecule type" value="Genomic_DNA"/>
</dbReference>
<dbReference type="Pfam" id="PF01168">
    <property type="entry name" value="Ala_racemase_N"/>
    <property type="match status" value="1"/>
</dbReference>
<dbReference type="InterPro" id="IPR036615">
    <property type="entry name" value="Mur_ligase_C_dom_sf"/>
</dbReference>
<dbReference type="OrthoDB" id="9801978at2"/>
<dbReference type="InterPro" id="IPR009006">
    <property type="entry name" value="Ala_racemase/Decarboxylase_C"/>
</dbReference>
<organism evidence="9 10">
    <name type="scientific">Parafilimonas terrae</name>
    <dbReference type="NCBI Taxonomy" id="1465490"/>
    <lineage>
        <taxon>Bacteria</taxon>
        <taxon>Pseudomonadati</taxon>
        <taxon>Bacteroidota</taxon>
        <taxon>Chitinophagia</taxon>
        <taxon>Chitinophagales</taxon>
        <taxon>Chitinophagaceae</taxon>
        <taxon>Parafilimonas</taxon>
    </lineage>
</organism>
<dbReference type="Pfam" id="PF00842">
    <property type="entry name" value="Ala_racemase_C"/>
    <property type="match status" value="1"/>
</dbReference>
<dbReference type="InterPro" id="IPR035911">
    <property type="entry name" value="MurE/MurF_N"/>
</dbReference>
<comment type="pathway">
    <text evidence="5">Amino-acid biosynthesis; D-alanine biosynthesis; D-alanine from L-alanine: step 1/1.</text>
</comment>
<keyword evidence="4 5" id="KW-0413">Isomerase</keyword>
<feature type="active site" description="Proton acceptor; specific for L-alanine" evidence="5">
    <location>
        <position position="713"/>
    </location>
</feature>
<dbReference type="Gene3D" id="3.40.1190.10">
    <property type="entry name" value="Mur-like, catalytic domain"/>
    <property type="match status" value="1"/>
</dbReference>
<dbReference type="Gene3D" id="3.20.20.10">
    <property type="entry name" value="Alanine racemase"/>
    <property type="match status" value="1"/>
</dbReference>
<feature type="active site" description="Proton acceptor; specific for D-alanine" evidence="5">
    <location>
        <position position="487"/>
    </location>
</feature>
<dbReference type="Gene3D" id="3.90.190.20">
    <property type="entry name" value="Mur ligase, C-terminal domain"/>
    <property type="match status" value="1"/>
</dbReference>
<dbReference type="GO" id="GO:0008784">
    <property type="term" value="F:alanine racemase activity"/>
    <property type="evidence" value="ECO:0007669"/>
    <property type="project" value="UniProtKB-UniRule"/>
</dbReference>